<feature type="domain" description="Alpha/beta hydrolase fold-3" evidence="2">
    <location>
        <begin position="264"/>
        <end position="382"/>
    </location>
</feature>
<dbReference type="RefSeq" id="XP_033679109.1">
    <property type="nucleotide sequence ID" value="XM_033829876.1"/>
</dbReference>
<sequence length="419" mass="46576">MPGNRPRWMLHIQAQFWRVLMGIGMMLHKLARPLPPSPSFHRHVDATVSPLKGKFKLHFYVPKDYHKQKKLKGHKRYPCVINFHGGGFTLGTAQDDARWAGVVVEQVGAVVVSVDYRLAPEFPFPTAVEDGADAILYLSRNADELRLDPERFAVSGFSSGGNMSFTVPLCLQGELLDRTPSGTKIQDGRAGSIPQVVLPPSLPTGSANHLAPNYTPNSSRVPLVRQKSRIDRIAMLRQTGTSTLSLVSSYKDGPAVSVATEGSKAEAKIRGIVSFYPSTDYTQTREQRRATCTRADQQLPAVFTELFDDSYLQPPSLDLTHPWLSPGVAPHHMLVALPDDIVLFCCEWDMLLAEGEAFRDRLATDLGKRVHYHCVPGVPHGWDKAPNPLRESPGAREQYTVACKELRRMFELDDDEDGE</sequence>
<feature type="domain" description="Alpha/beta hydrolase fold-3" evidence="2">
    <location>
        <begin position="80"/>
        <end position="170"/>
    </location>
</feature>
<dbReference type="InterPro" id="IPR029058">
    <property type="entry name" value="AB_hydrolase_fold"/>
</dbReference>
<dbReference type="Pfam" id="PF07859">
    <property type="entry name" value="Abhydrolase_3"/>
    <property type="match status" value="2"/>
</dbReference>
<evidence type="ECO:0000259" key="2">
    <source>
        <dbReference type="Pfam" id="PF07859"/>
    </source>
</evidence>
<evidence type="ECO:0000313" key="3">
    <source>
        <dbReference type="EMBL" id="KAF2244105.1"/>
    </source>
</evidence>
<keyword evidence="4" id="KW-1185">Reference proteome</keyword>
<evidence type="ECO:0000256" key="1">
    <source>
        <dbReference type="ARBA" id="ARBA00022801"/>
    </source>
</evidence>
<reference evidence="3" key="1">
    <citation type="journal article" date="2020" name="Stud. Mycol.">
        <title>101 Dothideomycetes genomes: a test case for predicting lifestyles and emergence of pathogens.</title>
        <authorList>
            <person name="Haridas S."/>
            <person name="Albert R."/>
            <person name="Binder M."/>
            <person name="Bloem J."/>
            <person name="Labutti K."/>
            <person name="Salamov A."/>
            <person name="Andreopoulos B."/>
            <person name="Baker S."/>
            <person name="Barry K."/>
            <person name="Bills G."/>
            <person name="Bluhm B."/>
            <person name="Cannon C."/>
            <person name="Castanera R."/>
            <person name="Culley D."/>
            <person name="Daum C."/>
            <person name="Ezra D."/>
            <person name="Gonzalez J."/>
            <person name="Henrissat B."/>
            <person name="Kuo A."/>
            <person name="Liang C."/>
            <person name="Lipzen A."/>
            <person name="Lutzoni F."/>
            <person name="Magnuson J."/>
            <person name="Mondo S."/>
            <person name="Nolan M."/>
            <person name="Ohm R."/>
            <person name="Pangilinan J."/>
            <person name="Park H.-J."/>
            <person name="Ramirez L."/>
            <person name="Alfaro M."/>
            <person name="Sun H."/>
            <person name="Tritt A."/>
            <person name="Yoshinaga Y."/>
            <person name="Zwiers L.-H."/>
            <person name="Turgeon B."/>
            <person name="Goodwin S."/>
            <person name="Spatafora J."/>
            <person name="Crous P."/>
            <person name="Grigoriev I."/>
        </authorList>
    </citation>
    <scope>NUCLEOTIDE SEQUENCE</scope>
    <source>
        <strain evidence="3">CBS 122368</strain>
    </source>
</reference>
<dbReference type="GO" id="GO:0016787">
    <property type="term" value="F:hydrolase activity"/>
    <property type="evidence" value="ECO:0007669"/>
    <property type="project" value="UniProtKB-KW"/>
</dbReference>
<gene>
    <name evidence="3" type="ORF">BU26DRAFT_522818</name>
</gene>
<organism evidence="3 4">
    <name type="scientific">Trematosphaeria pertusa</name>
    <dbReference type="NCBI Taxonomy" id="390896"/>
    <lineage>
        <taxon>Eukaryota</taxon>
        <taxon>Fungi</taxon>
        <taxon>Dikarya</taxon>
        <taxon>Ascomycota</taxon>
        <taxon>Pezizomycotina</taxon>
        <taxon>Dothideomycetes</taxon>
        <taxon>Pleosporomycetidae</taxon>
        <taxon>Pleosporales</taxon>
        <taxon>Massarineae</taxon>
        <taxon>Trematosphaeriaceae</taxon>
        <taxon>Trematosphaeria</taxon>
    </lineage>
</organism>
<dbReference type="GeneID" id="54583206"/>
<dbReference type="PANTHER" id="PTHR48081">
    <property type="entry name" value="AB HYDROLASE SUPERFAMILY PROTEIN C4A8.06C"/>
    <property type="match status" value="1"/>
</dbReference>
<dbReference type="SUPFAM" id="SSF53474">
    <property type="entry name" value="alpha/beta-Hydrolases"/>
    <property type="match status" value="1"/>
</dbReference>
<accession>A0A6A6I0Y0</accession>
<dbReference type="Proteomes" id="UP000800094">
    <property type="component" value="Unassembled WGS sequence"/>
</dbReference>
<dbReference type="InterPro" id="IPR050300">
    <property type="entry name" value="GDXG_lipolytic_enzyme"/>
</dbReference>
<name>A0A6A6I0Y0_9PLEO</name>
<dbReference type="Gene3D" id="3.40.50.1820">
    <property type="entry name" value="alpha/beta hydrolase"/>
    <property type="match status" value="2"/>
</dbReference>
<dbReference type="PANTHER" id="PTHR48081:SF8">
    <property type="entry name" value="ALPHA_BETA HYDROLASE FOLD-3 DOMAIN-CONTAINING PROTEIN-RELATED"/>
    <property type="match status" value="1"/>
</dbReference>
<dbReference type="OrthoDB" id="433474at2759"/>
<evidence type="ECO:0000313" key="4">
    <source>
        <dbReference type="Proteomes" id="UP000800094"/>
    </source>
</evidence>
<proteinExistence type="predicted"/>
<dbReference type="AlphaFoldDB" id="A0A6A6I0Y0"/>
<dbReference type="InterPro" id="IPR013094">
    <property type="entry name" value="AB_hydrolase_3"/>
</dbReference>
<dbReference type="EMBL" id="ML987203">
    <property type="protein sequence ID" value="KAF2244105.1"/>
    <property type="molecule type" value="Genomic_DNA"/>
</dbReference>
<keyword evidence="1 3" id="KW-0378">Hydrolase</keyword>
<protein>
    <submittedName>
        <fullName evidence="3">Alpha/beta-hydrolase</fullName>
    </submittedName>
</protein>